<protein>
    <submittedName>
        <fullName evidence="1">Uncharacterized protein</fullName>
    </submittedName>
</protein>
<evidence type="ECO:0000313" key="1">
    <source>
        <dbReference type="EMBL" id="PIA88753.1"/>
    </source>
</evidence>
<dbReference type="Proteomes" id="UP000230605">
    <property type="component" value="Chromosome 5"/>
</dbReference>
<sequence>MALRHLFHQRTPGPSQLLPVPPATFPSTSCFSPHYSSSNMVKTTPTKLDEHKLGFLNDIPAELRNKVYKHVGEIVAGQQANWIFKFLQAHPMIRREASSIVFNHGNHVSGNIRNFSIVVSLEIFNNKQPHKLKRRLRLMPHAVRQLQIPLVIYLKDTHGMSLYSISRIMFEIFNTPTVRAIPRHRLQFEFAEAEYGPAPTLLKHFFEVLFATLTEKYHLAGGRVGSLGFMQVHEHVYRLLALRPPPLQHHLCLFFYMARWTIRETYLGKQKNLVGFQQWMDFERRHNVARPANADRSVDVECRKSVLSELE</sequence>
<organism evidence="1 2">
    <name type="scientific">Cercospora beticola</name>
    <name type="common">Sugarbeet leaf spot fungus</name>
    <dbReference type="NCBI Taxonomy" id="122368"/>
    <lineage>
        <taxon>Eukaryota</taxon>
        <taxon>Fungi</taxon>
        <taxon>Dikarya</taxon>
        <taxon>Ascomycota</taxon>
        <taxon>Pezizomycotina</taxon>
        <taxon>Dothideomycetes</taxon>
        <taxon>Dothideomycetidae</taxon>
        <taxon>Mycosphaerellales</taxon>
        <taxon>Mycosphaerellaceae</taxon>
        <taxon>Cercospora</taxon>
    </lineage>
</organism>
<comment type="caution">
    <text evidence="1">The sequence shown here is derived from an EMBL/GenBank/DDBJ whole genome shotgun (WGS) entry which is preliminary data.</text>
</comment>
<proteinExistence type="predicted"/>
<reference evidence="1 2" key="1">
    <citation type="submission" date="2015-10" db="EMBL/GenBank/DDBJ databases">
        <title>The cercosporin biosynthetic gene cluster was horizontally transferred to several fungal lineages and shown to be expanded in Cercospora beticola based on microsynteny with recipient genomes.</title>
        <authorList>
            <person name="De Jonge R."/>
            <person name="Ebert M.K."/>
            <person name="Suttle J.C."/>
            <person name="Jurick Ii W.M."/>
            <person name="Secor G.A."/>
            <person name="Thomma B.P."/>
            <person name="Van De Peer Y."/>
            <person name="Bolton M.D."/>
        </authorList>
    </citation>
    <scope>NUCLEOTIDE SEQUENCE [LARGE SCALE GENOMIC DNA]</scope>
    <source>
        <strain evidence="1 2">09-40</strain>
    </source>
</reference>
<dbReference type="EMBL" id="LKMD01000108">
    <property type="protein sequence ID" value="PIA88753.1"/>
    <property type="molecule type" value="Genomic_DNA"/>
</dbReference>
<evidence type="ECO:0000313" key="2">
    <source>
        <dbReference type="Proteomes" id="UP000230605"/>
    </source>
</evidence>
<dbReference type="AlphaFoldDB" id="A0A2G5H8X5"/>
<name>A0A2G5H8X5_CERBT</name>
<accession>A0A2G5H8X5</accession>
<gene>
    <name evidence="1" type="ORF">CB0940_07948</name>
</gene>